<dbReference type="CDD" id="cd05040">
    <property type="entry name" value="PTKc_Ack_like"/>
    <property type="match status" value="1"/>
</dbReference>
<dbReference type="PROSITE" id="PS50011">
    <property type="entry name" value="PROTEIN_KINASE_DOM"/>
    <property type="match status" value="1"/>
</dbReference>
<evidence type="ECO:0000313" key="20">
    <source>
        <dbReference type="EMBL" id="ETN67583.1"/>
    </source>
</evidence>
<dbReference type="GO" id="GO:0030136">
    <property type="term" value="C:clathrin-coated vesicle"/>
    <property type="evidence" value="ECO:0007669"/>
    <property type="project" value="UniProtKB-SubCell"/>
</dbReference>
<keyword evidence="5" id="KW-0723">Serine/threonine-protein kinase</keyword>
<dbReference type="Proteomes" id="UP000000673">
    <property type="component" value="Unassembled WGS sequence"/>
</dbReference>
<dbReference type="FunFam" id="1.10.510.10:FF:000080">
    <property type="entry name" value="Putative activated CDC42 kinase 1"/>
    <property type="match status" value="1"/>
</dbReference>
<keyword evidence="11" id="KW-0460">Magnesium</keyword>
<evidence type="ECO:0000256" key="6">
    <source>
        <dbReference type="ARBA" id="ARBA00022679"/>
    </source>
</evidence>
<dbReference type="InterPro" id="IPR001245">
    <property type="entry name" value="Ser-Thr/Tyr_kinase_cat_dom"/>
</dbReference>
<dbReference type="HOGENOM" id="CLU_000288_7_39_1"/>
<reference evidence="20" key="3">
    <citation type="journal article" date="2013" name="Nucleic Acids Res.">
        <title>The genome of Anopheles darlingi, the main neotropical malaria vector.</title>
        <authorList>
            <person name="Marinotti O."/>
            <person name="Cerqueira G.C."/>
            <person name="de Almeida L.G."/>
            <person name="Ferro M.I."/>
            <person name="Loreto E.L."/>
            <person name="Zaha A."/>
            <person name="Teixeira S.M."/>
            <person name="Wespiser A.R."/>
            <person name="Almeida E Silva A."/>
            <person name="Schlindwein A.D."/>
            <person name="Pacheco A.C."/>
            <person name="Silva A.L."/>
            <person name="Graveley B.R."/>
            <person name="Walenz B.P."/>
            <person name="Lima Bde A."/>
            <person name="Ribeiro C.A."/>
            <person name="Nunes-Silva C.G."/>
            <person name="de Carvalho C.R."/>
            <person name="Soares C.M."/>
            <person name="de Menezes C.B."/>
            <person name="Matiolli C."/>
            <person name="Caffrey D."/>
            <person name="Araujo D.A."/>
            <person name="de Oliveira D.M."/>
            <person name="Golenbock D."/>
            <person name="Grisard E.C."/>
            <person name="Fantinatti-Garboggini F."/>
            <person name="de Carvalho F.M."/>
            <person name="Barcellos F.G."/>
            <person name="Prosdocimi F."/>
            <person name="May G."/>
            <person name="Azevedo Junior G.M."/>
            <person name="Guimaraes G.M."/>
            <person name="Goldman G.H."/>
            <person name="Padilha I.Q."/>
            <person name="Batista Jda S."/>
            <person name="Ferro J.A."/>
            <person name="Ribeiro J.M."/>
            <person name="Fietto J.L."/>
            <person name="Dabbas K.M."/>
            <person name="Cerdeira L."/>
            <person name="Agnez-Lima L.F."/>
            <person name="Brocchi M."/>
            <person name="de Carvalho M.O."/>
            <person name="Teixeira Mde M."/>
            <person name="Diniz Maia Mde M."/>
            <person name="Goldman M.H."/>
            <person name="Cruz Schneider M.P."/>
            <person name="Felipe M.S."/>
            <person name="Hungria M."/>
            <person name="Nicolas M.F."/>
            <person name="Pereira M."/>
            <person name="Montes M.A."/>
            <person name="Cantao M.E."/>
            <person name="Vincentz M."/>
            <person name="Rafael M.S."/>
            <person name="Silverman N."/>
            <person name="Stoco P.H."/>
            <person name="Souza R.C."/>
            <person name="Vicentini R."/>
            <person name="Gazzinelli R.T."/>
            <person name="Neves Rde O."/>
            <person name="Silva R."/>
            <person name="Astolfi-Filho S."/>
            <person name="Maciel T.E."/>
            <person name="Urmenyi T.P."/>
            <person name="Tadei W.P."/>
            <person name="Camargo E.P."/>
            <person name="de Vasconcelos A.T."/>
        </authorList>
    </citation>
    <scope>NUCLEOTIDE SEQUENCE</scope>
</reference>
<accession>W5JVV5</accession>
<evidence type="ECO:0000256" key="13">
    <source>
        <dbReference type="ARBA" id="ARBA00023329"/>
    </source>
</evidence>
<feature type="region of interest" description="Disordered" evidence="17">
    <location>
        <begin position="532"/>
        <end position="571"/>
    </location>
</feature>
<reference evidence="21" key="4">
    <citation type="submission" date="2015-06" db="UniProtKB">
        <authorList>
            <consortium name="EnsemblMetazoa"/>
        </authorList>
    </citation>
    <scope>IDENTIFICATION</scope>
</reference>
<dbReference type="STRING" id="43151.W5JVV5"/>
<dbReference type="AlphaFoldDB" id="W5JVV5"/>
<evidence type="ECO:0000259" key="18">
    <source>
        <dbReference type="PROSITE" id="PS50011"/>
    </source>
</evidence>
<evidence type="ECO:0000256" key="10">
    <source>
        <dbReference type="ARBA" id="ARBA00022840"/>
    </source>
</evidence>
<dbReference type="GO" id="GO:0002009">
    <property type="term" value="P:morphogenesis of an epithelium"/>
    <property type="evidence" value="ECO:0007669"/>
    <property type="project" value="UniProtKB-ARBA"/>
</dbReference>
<dbReference type="VEuPathDB" id="VectorBase:ADAC000599"/>
<evidence type="ECO:0000256" key="3">
    <source>
        <dbReference type="ARBA" id="ARBA00022443"/>
    </source>
</evidence>
<evidence type="ECO:0000256" key="14">
    <source>
        <dbReference type="ARBA" id="ARBA00047899"/>
    </source>
</evidence>
<dbReference type="PRINTS" id="PR00109">
    <property type="entry name" value="TYRKINASE"/>
</dbReference>
<reference evidence="20 22" key="1">
    <citation type="journal article" date="2010" name="BMC Genomics">
        <title>Combination of measures distinguishes pre-miRNAs from other stem-loops in the genome of the newly sequenced Anopheles darlingi.</title>
        <authorList>
            <person name="Mendes N.D."/>
            <person name="Freitas A.T."/>
            <person name="Vasconcelos A.T."/>
            <person name="Sagot M.F."/>
        </authorList>
    </citation>
    <scope>NUCLEOTIDE SEQUENCE</scope>
</reference>
<keyword evidence="22" id="KW-1185">Reference proteome</keyword>
<dbReference type="OMA" id="QMYASKD"/>
<keyword evidence="7" id="KW-0479">Metal-binding</keyword>
<feature type="region of interest" description="Disordered" evidence="17">
    <location>
        <begin position="1115"/>
        <end position="1137"/>
    </location>
</feature>
<evidence type="ECO:0000313" key="21">
    <source>
        <dbReference type="EnsemblMetazoa" id="ADAC000599-PA"/>
    </source>
</evidence>
<dbReference type="InterPro" id="IPR015940">
    <property type="entry name" value="UBA"/>
</dbReference>
<proteinExistence type="inferred from homology"/>
<keyword evidence="3" id="KW-0728">SH3 domain</keyword>
<dbReference type="PROSITE" id="PS00109">
    <property type="entry name" value="PROTEIN_KINASE_TYR"/>
    <property type="match status" value="1"/>
</dbReference>
<evidence type="ECO:0000256" key="17">
    <source>
        <dbReference type="SAM" id="MobiDB-lite"/>
    </source>
</evidence>
<reference evidence="20" key="2">
    <citation type="submission" date="2010-05" db="EMBL/GenBank/DDBJ databases">
        <authorList>
            <person name="Almeida L.G."/>
            <person name="Nicolas M.F."/>
            <person name="Souza R.C."/>
            <person name="Vasconcelos A.T.R."/>
        </authorList>
    </citation>
    <scope>NUCLEOTIDE SEQUENCE</scope>
</reference>
<dbReference type="InterPro" id="IPR011009">
    <property type="entry name" value="Kinase-like_dom_sf"/>
</dbReference>
<dbReference type="InterPro" id="IPR037085">
    <property type="entry name" value="Cdc42-bd-like_dom_sf"/>
</dbReference>
<dbReference type="GO" id="GO:0004713">
    <property type="term" value="F:protein tyrosine kinase activity"/>
    <property type="evidence" value="ECO:0007669"/>
    <property type="project" value="UniProtKB-KW"/>
</dbReference>
<feature type="domain" description="Protein kinase" evidence="18">
    <location>
        <begin position="116"/>
        <end position="375"/>
    </location>
</feature>
<dbReference type="GO" id="GO:0046872">
    <property type="term" value="F:metal ion binding"/>
    <property type="evidence" value="ECO:0007669"/>
    <property type="project" value="UniProtKB-KW"/>
</dbReference>
<dbReference type="InterPro" id="IPR008266">
    <property type="entry name" value="Tyr_kinase_AS"/>
</dbReference>
<organism evidence="20">
    <name type="scientific">Anopheles darlingi</name>
    <name type="common">Mosquito</name>
    <dbReference type="NCBI Taxonomy" id="43151"/>
    <lineage>
        <taxon>Eukaryota</taxon>
        <taxon>Metazoa</taxon>
        <taxon>Ecdysozoa</taxon>
        <taxon>Arthropoda</taxon>
        <taxon>Hexapoda</taxon>
        <taxon>Insecta</taxon>
        <taxon>Pterygota</taxon>
        <taxon>Neoptera</taxon>
        <taxon>Endopterygota</taxon>
        <taxon>Diptera</taxon>
        <taxon>Nematocera</taxon>
        <taxon>Culicoidea</taxon>
        <taxon>Culicidae</taxon>
        <taxon>Anophelinae</taxon>
        <taxon>Anopheles</taxon>
    </lineage>
</organism>
<dbReference type="InterPro" id="IPR017441">
    <property type="entry name" value="Protein_kinase_ATP_BS"/>
</dbReference>
<name>W5JVV5_ANODA</name>
<dbReference type="VEuPathDB" id="VectorBase:ADAR2_006582"/>
<dbReference type="Pfam" id="PF22931">
    <property type="entry name" value="SAM_TNK"/>
    <property type="match status" value="1"/>
</dbReference>
<keyword evidence="4" id="KW-0963">Cytoplasm</keyword>
<dbReference type="FunCoup" id="W5JVV5">
    <property type="interactions" value="35"/>
</dbReference>
<feature type="region of interest" description="Disordered" evidence="17">
    <location>
        <begin position="974"/>
        <end position="993"/>
    </location>
</feature>
<dbReference type="InterPro" id="IPR000719">
    <property type="entry name" value="Prot_kinase_dom"/>
</dbReference>
<keyword evidence="6" id="KW-0808">Transferase</keyword>
<dbReference type="GO" id="GO:0005524">
    <property type="term" value="F:ATP binding"/>
    <property type="evidence" value="ECO:0007669"/>
    <property type="project" value="UniProtKB-UniRule"/>
</dbReference>
<dbReference type="Gene3D" id="1.10.510.10">
    <property type="entry name" value="Transferase(Phosphotransferase) domain 1"/>
    <property type="match status" value="1"/>
</dbReference>
<gene>
    <name evidence="20" type="ORF">AND_000599</name>
</gene>
<evidence type="ECO:0000256" key="4">
    <source>
        <dbReference type="ARBA" id="ARBA00022490"/>
    </source>
</evidence>
<keyword evidence="12" id="KW-0829">Tyrosine-protein kinase</keyword>
<protein>
    <submittedName>
        <fullName evidence="20">Protein kinase protein</fullName>
    </submittedName>
</protein>
<evidence type="ECO:0000256" key="9">
    <source>
        <dbReference type="ARBA" id="ARBA00022777"/>
    </source>
</evidence>
<dbReference type="PROSITE" id="PS00107">
    <property type="entry name" value="PROTEIN_KINASE_ATP"/>
    <property type="match status" value="1"/>
</dbReference>
<feature type="domain" description="UBA" evidence="19">
    <location>
        <begin position="1166"/>
        <end position="1213"/>
    </location>
</feature>
<comment type="subcellular location">
    <subcellularLocation>
        <location evidence="2">Cytoplasmic vesicle</location>
        <location evidence="2">Clathrin-coated vesicle</location>
    </subcellularLocation>
</comment>
<dbReference type="InterPro" id="IPR055175">
    <property type="entry name" value="ACK/TNK-like_SAM"/>
</dbReference>
<dbReference type="CDD" id="cd14328">
    <property type="entry name" value="UBA_TNK1"/>
    <property type="match status" value="1"/>
</dbReference>
<evidence type="ECO:0000256" key="8">
    <source>
        <dbReference type="ARBA" id="ARBA00022741"/>
    </source>
</evidence>
<dbReference type="Pfam" id="PF09027">
    <property type="entry name" value="GTPase_binding"/>
    <property type="match status" value="1"/>
</dbReference>
<evidence type="ECO:0000256" key="7">
    <source>
        <dbReference type="ARBA" id="ARBA00022723"/>
    </source>
</evidence>
<evidence type="ECO:0000256" key="16">
    <source>
        <dbReference type="PROSITE-ProRule" id="PRU10141"/>
    </source>
</evidence>
<evidence type="ECO:0000256" key="5">
    <source>
        <dbReference type="ARBA" id="ARBA00022527"/>
    </source>
</evidence>
<feature type="binding site" evidence="16">
    <location>
        <position position="148"/>
    </location>
    <ligand>
        <name>ATP</name>
        <dbReference type="ChEBI" id="CHEBI:30616"/>
    </ligand>
</feature>
<dbReference type="SMART" id="SM00165">
    <property type="entry name" value="UBA"/>
    <property type="match status" value="1"/>
</dbReference>
<comment type="cofactor">
    <cofactor evidence="1">
        <name>Mg(2+)</name>
        <dbReference type="ChEBI" id="CHEBI:18420"/>
    </cofactor>
</comment>
<dbReference type="eggNOG" id="KOG0199">
    <property type="taxonomic scope" value="Eukaryota"/>
</dbReference>
<keyword evidence="9 20" id="KW-0418">Kinase</keyword>
<evidence type="ECO:0000256" key="12">
    <source>
        <dbReference type="ARBA" id="ARBA00023137"/>
    </source>
</evidence>
<evidence type="ECO:0000256" key="1">
    <source>
        <dbReference type="ARBA" id="ARBA00001946"/>
    </source>
</evidence>
<dbReference type="PANTHER" id="PTHR24418">
    <property type="entry name" value="TYROSINE-PROTEIN KINASE"/>
    <property type="match status" value="1"/>
</dbReference>
<evidence type="ECO:0000259" key="19">
    <source>
        <dbReference type="PROSITE" id="PS50030"/>
    </source>
</evidence>
<keyword evidence="13" id="KW-0968">Cytoplasmic vesicle</keyword>
<comment type="similarity">
    <text evidence="15">Belongs to the protein kinase superfamily. Tyr protein kinase family.</text>
</comment>
<dbReference type="GO" id="GO:0004674">
    <property type="term" value="F:protein serine/threonine kinase activity"/>
    <property type="evidence" value="ECO:0007669"/>
    <property type="project" value="UniProtKB-KW"/>
</dbReference>
<evidence type="ECO:0000313" key="22">
    <source>
        <dbReference type="Proteomes" id="UP000000673"/>
    </source>
</evidence>
<dbReference type="InterPro" id="IPR050198">
    <property type="entry name" value="Non-receptor_tyrosine_kinases"/>
</dbReference>
<dbReference type="EnsemblMetazoa" id="ADAC000599-RA">
    <property type="protein sequence ID" value="ADAC000599-PA"/>
    <property type="gene ID" value="ADAC000599"/>
</dbReference>
<evidence type="ECO:0000256" key="2">
    <source>
        <dbReference type="ARBA" id="ARBA00004132"/>
    </source>
</evidence>
<dbReference type="InterPro" id="IPR049587">
    <property type="entry name" value="TNK-like_SAM"/>
</dbReference>
<dbReference type="FunFam" id="3.30.200.20:FF:000107">
    <property type="entry name" value="Putative activated CDC42 kinase 1"/>
    <property type="match status" value="1"/>
</dbReference>
<keyword evidence="10 16" id="KW-0067">ATP-binding</keyword>
<dbReference type="CDD" id="cd09539">
    <property type="entry name" value="SAM_TNK-like"/>
    <property type="match status" value="1"/>
</dbReference>
<sequence length="1213" mass="133149">MADPDTAWLEELLADVQLEQFLPRIRDELQVTRLAHFDYVHVDDLEKIGLGKPGIRRLLEAVKKRKAQQWRRNILSKLIGGGKQQPQKKSQTTTSTAAAATEEVPALTCLIHERDVTLSVKLGDGSFGVVRRGEWSAPGNHVIPVAVKVLKADTLAQPGVMEDFFKEVQAMHAMNHPNLIRLHGVVLSQPMMMVTELAVNGSLLDLLRKQCKHTPLPMIWNWSVQIATGMAYLESKRFLHRDLACRNVLLATGNKIKIGDFGLMRALPQQEDCYVMTEHKKVPFPWCAPESLRYRQFSHASDTWMFAVTLWEMFTFGEDPWVGLNGSQILRKIGRDGERLHHPDACPPDVYQLMLQCWDKTPSERPTFAAIKEFLTGVPPPIYRAIGNFNAENRLEVQQGDMIVIIDDRPELQFLKGQNQRTFDIGTFPRTVAVDARKASSSTAAGSSGAGSAAIISRPLHDSFRHTGHGSPFGNSWGNPASLEMEGEVKLRSKTKDMVNVDRRGKCISEQYVKERKSNASKQFSYNKLVNESHQKHHQHQQQLLKDAKNRPLRPPQPQSNGTSTASASTTEGILIDLSSPNDETERHAGPVGNASKVGSLNALNRQAISILDEPIDVPTEGEDQFFSASEQPLQQVSFETVTALQQHGIGKLEPPPYQMPPKYSNTYGIVHDSTMNLNSSYSNGSIITTNSFPSEPDPFAPQDPVVTSDYESGPSSTVSARELMASIKRQQTIEQAAPPGVGTTMLAPTVLQQPQQQQQQQQHQLSSSSSQSVYGNIRASVSNINANYGRVSDLDELTSSMLVTLNQANGMGSPVQNLNESLEVNVSSNSALANGGGLMSPCSVGTAVSGVQQLNVTPKKLDKQFLADLEKDLYKNDSSAANSSSAYATRNNAKEMAHTKYDTTANLAMSQYYANQANTLALAASLQHQLTLSPKKQNVQQQQQQQLSSTSTTDTTSSVVQQMWMERTVGESTAPQQLYGNTQHVSSSPQKSHNYVALSNRPIMPNAVGHYGSTVSLTATAAAAAAPGGGPSNIYNSVYNGSIASTDLYQTVPAGGVDLYDIVAPTPASLYEPIPSHLQAQHQIYNNVNPVTGHPPPLVPAIYDEVSNDLDLRPIRPAPSAPLSSQQIQRRLERAQQDQQVASLMQELGDEASEDEARKSLSAVNWDHTLAVRHFKIERLCRLGVANRTRCEEALQKTGWSIQLAATILLET</sequence>
<dbReference type="SUPFAM" id="SSF56112">
    <property type="entry name" value="Protein kinase-like (PK-like)"/>
    <property type="match status" value="1"/>
</dbReference>
<dbReference type="InterPro" id="IPR015116">
    <property type="entry name" value="Cdc42-bd-like"/>
</dbReference>
<feature type="compositionally biased region" description="Low complexity" evidence="17">
    <location>
        <begin position="753"/>
        <end position="772"/>
    </location>
</feature>
<comment type="catalytic activity">
    <reaction evidence="14">
        <text>L-threonyl-[protein] + ATP = O-phospho-L-threonyl-[protein] + ADP + H(+)</text>
        <dbReference type="Rhea" id="RHEA:46608"/>
        <dbReference type="Rhea" id="RHEA-COMP:11060"/>
        <dbReference type="Rhea" id="RHEA-COMP:11605"/>
        <dbReference type="ChEBI" id="CHEBI:15378"/>
        <dbReference type="ChEBI" id="CHEBI:30013"/>
        <dbReference type="ChEBI" id="CHEBI:30616"/>
        <dbReference type="ChEBI" id="CHEBI:61977"/>
        <dbReference type="ChEBI" id="CHEBI:456216"/>
        <dbReference type="EC" id="2.7.11.1"/>
    </reaction>
</comment>
<dbReference type="InterPro" id="IPR020635">
    <property type="entry name" value="Tyr_kinase_cat_dom"/>
</dbReference>
<keyword evidence="8 16" id="KW-0547">Nucleotide-binding</keyword>
<evidence type="ECO:0000256" key="11">
    <source>
        <dbReference type="ARBA" id="ARBA00022842"/>
    </source>
</evidence>
<evidence type="ECO:0000256" key="15">
    <source>
        <dbReference type="ARBA" id="ARBA00060742"/>
    </source>
</evidence>
<feature type="region of interest" description="Disordered" evidence="17">
    <location>
        <begin position="752"/>
        <end position="772"/>
    </location>
</feature>
<dbReference type="Pfam" id="PF07714">
    <property type="entry name" value="PK_Tyr_Ser-Thr"/>
    <property type="match status" value="1"/>
</dbReference>
<dbReference type="PROSITE" id="PS50030">
    <property type="entry name" value="UBA"/>
    <property type="match status" value="1"/>
</dbReference>
<dbReference type="SMART" id="SM00219">
    <property type="entry name" value="TyrKc"/>
    <property type="match status" value="1"/>
</dbReference>
<dbReference type="Gene3D" id="4.10.680.10">
    <property type="entry name" value="Cdc42-like binding domain"/>
    <property type="match status" value="1"/>
</dbReference>
<dbReference type="Gene3D" id="3.30.200.20">
    <property type="entry name" value="Phosphorylase Kinase, domain 1"/>
    <property type="match status" value="1"/>
</dbReference>
<dbReference type="EMBL" id="ADMH02000153">
    <property type="protein sequence ID" value="ETN67583.1"/>
    <property type="molecule type" value="Genomic_DNA"/>
</dbReference>